<feature type="region of interest" description="Disordered" evidence="5">
    <location>
        <begin position="86"/>
        <end position="121"/>
    </location>
</feature>
<gene>
    <name evidence="8" type="ORF">SAMN05444394_0217</name>
</gene>
<dbReference type="SUPFAM" id="SSF50156">
    <property type="entry name" value="PDZ domain-like"/>
    <property type="match status" value="1"/>
</dbReference>
<dbReference type="Pfam" id="PF13180">
    <property type="entry name" value="PDZ_2"/>
    <property type="match status" value="1"/>
</dbReference>
<evidence type="ECO:0000256" key="4">
    <source>
        <dbReference type="ARBA" id="ARBA00022825"/>
    </source>
</evidence>
<evidence type="ECO:0000256" key="3">
    <source>
        <dbReference type="ARBA" id="ARBA00022801"/>
    </source>
</evidence>
<keyword evidence="2 8" id="KW-0645">Protease</keyword>
<dbReference type="PANTHER" id="PTHR22939:SF129">
    <property type="entry name" value="SERINE PROTEASE HTRA2, MITOCHONDRIAL"/>
    <property type="match status" value="1"/>
</dbReference>
<evidence type="ECO:0000313" key="8">
    <source>
        <dbReference type="EMBL" id="SIN65817.1"/>
    </source>
</evidence>
<reference evidence="9" key="1">
    <citation type="submission" date="2016-11" db="EMBL/GenBank/DDBJ databases">
        <authorList>
            <person name="Varghese N."/>
            <person name="Submissions S."/>
        </authorList>
    </citation>
    <scope>NUCLEOTIDE SEQUENCE [LARGE SCALE GENOMIC DNA]</scope>
    <source>
        <strain evidence="9">DSM 15292</strain>
    </source>
</reference>
<protein>
    <submittedName>
        <fullName evidence="8">Do/DeqQ family serine protease</fullName>
    </submittedName>
</protein>
<dbReference type="SUPFAM" id="SSF50494">
    <property type="entry name" value="Trypsin-like serine proteases"/>
    <property type="match status" value="1"/>
</dbReference>
<dbReference type="STRING" id="226505.SAMN05444394_0217"/>
<evidence type="ECO:0000313" key="9">
    <source>
        <dbReference type="Proteomes" id="UP000185221"/>
    </source>
</evidence>
<dbReference type="SMART" id="SM00228">
    <property type="entry name" value="PDZ"/>
    <property type="match status" value="1"/>
</dbReference>
<name>A0A1N6D526_9BACT</name>
<dbReference type="GO" id="GO:0006508">
    <property type="term" value="P:proteolysis"/>
    <property type="evidence" value="ECO:0007669"/>
    <property type="project" value="UniProtKB-KW"/>
</dbReference>
<dbReference type="InterPro" id="IPR001940">
    <property type="entry name" value="Peptidase_S1C"/>
</dbReference>
<proteinExistence type="inferred from homology"/>
<accession>A0A1N6D526</accession>
<organism evidence="8 9">
    <name type="scientific">Algoriphagus halophilus</name>
    <dbReference type="NCBI Taxonomy" id="226505"/>
    <lineage>
        <taxon>Bacteria</taxon>
        <taxon>Pseudomonadati</taxon>
        <taxon>Bacteroidota</taxon>
        <taxon>Cytophagia</taxon>
        <taxon>Cytophagales</taxon>
        <taxon>Cyclobacteriaceae</taxon>
        <taxon>Algoriphagus</taxon>
    </lineage>
</organism>
<keyword evidence="6" id="KW-0472">Membrane</keyword>
<dbReference type="EMBL" id="FSRC01000001">
    <property type="protein sequence ID" value="SIN65817.1"/>
    <property type="molecule type" value="Genomic_DNA"/>
</dbReference>
<dbReference type="InterPro" id="IPR036034">
    <property type="entry name" value="PDZ_sf"/>
</dbReference>
<keyword evidence="6" id="KW-0812">Transmembrane</keyword>
<keyword evidence="4" id="KW-0720">Serine protease</keyword>
<dbReference type="PANTHER" id="PTHR22939">
    <property type="entry name" value="SERINE PROTEASE FAMILY S1C HTRA-RELATED"/>
    <property type="match status" value="1"/>
</dbReference>
<keyword evidence="3" id="KW-0378">Hydrolase</keyword>
<dbReference type="InterPro" id="IPR009003">
    <property type="entry name" value="Peptidase_S1_PA"/>
</dbReference>
<evidence type="ECO:0000256" key="2">
    <source>
        <dbReference type="ARBA" id="ARBA00022670"/>
    </source>
</evidence>
<evidence type="ECO:0000256" key="5">
    <source>
        <dbReference type="SAM" id="MobiDB-lite"/>
    </source>
</evidence>
<dbReference type="PRINTS" id="PR00834">
    <property type="entry name" value="PROTEASES2C"/>
</dbReference>
<feature type="transmembrane region" description="Helical" evidence="6">
    <location>
        <begin position="12"/>
        <end position="33"/>
    </location>
</feature>
<dbReference type="Gene3D" id="2.30.42.10">
    <property type="match status" value="1"/>
</dbReference>
<evidence type="ECO:0000256" key="6">
    <source>
        <dbReference type="SAM" id="Phobius"/>
    </source>
</evidence>
<feature type="domain" description="PDZ" evidence="7">
    <location>
        <begin position="291"/>
        <end position="384"/>
    </location>
</feature>
<dbReference type="FunFam" id="2.40.10.10:FF:000001">
    <property type="entry name" value="Periplasmic serine protease DegS"/>
    <property type="match status" value="1"/>
</dbReference>
<dbReference type="GO" id="GO:0004252">
    <property type="term" value="F:serine-type endopeptidase activity"/>
    <property type="evidence" value="ECO:0007669"/>
    <property type="project" value="InterPro"/>
</dbReference>
<dbReference type="InterPro" id="IPR001478">
    <property type="entry name" value="PDZ"/>
</dbReference>
<evidence type="ECO:0000256" key="1">
    <source>
        <dbReference type="ARBA" id="ARBA00010541"/>
    </source>
</evidence>
<dbReference type="PROSITE" id="PS50106">
    <property type="entry name" value="PDZ"/>
    <property type="match status" value="1"/>
</dbReference>
<dbReference type="Pfam" id="PF13365">
    <property type="entry name" value="Trypsin_2"/>
    <property type="match status" value="1"/>
</dbReference>
<sequence length="505" mass="54503">MKNNMSKKQFFIGIILASLIGGIVALAGVGFLMQPQSANSFDEKQQASFVNLLSGEDFTIPDGINFVASAEVVTPAVVHITSQISYTQSPGRGQRDPLQEFFGLPSPEGRDNQRSPQGMSSGSGVIISPDGYIVTNNHVVENATKVDISLENNKRYLAKVVGTDPTTDLALLKIEGENLPFVKFGDSDQTKIGEWVLAVGNPFNLNSTVTAGIISAKARNINILQDENNMQIESFLQTDAVVNPGNSGGALVNLAGELIGINTAIATRTGTFSGYSFAVPSTLVKKVMDDLMKYGTVQRGLLGVTIQSVSPELAEYLDKDFGVDQGVYVSGVNENSGGAEAGLKQGDIIIGVDGRETNNVSNLQELVARKRPGDEVEVEYLRDGKTYKTKATLKNFDGDTKIIKKEVPKTYEFGGMVFEELKSQLKEGLRIDGGAMISVVGESEWREAGARPGFIITSIISDEGRVRIKSVEQLLEVLNDKSGEDVVVLGMFQDGTEYYFEVELD</sequence>
<dbReference type="Gene3D" id="2.40.10.120">
    <property type="match status" value="1"/>
</dbReference>
<dbReference type="AlphaFoldDB" id="A0A1N6D526"/>
<evidence type="ECO:0000259" key="7">
    <source>
        <dbReference type="PROSITE" id="PS50106"/>
    </source>
</evidence>
<keyword evidence="9" id="KW-1185">Reference proteome</keyword>
<keyword evidence="6" id="KW-1133">Transmembrane helix</keyword>
<comment type="similarity">
    <text evidence="1">Belongs to the peptidase S1C family.</text>
</comment>
<dbReference type="Proteomes" id="UP000185221">
    <property type="component" value="Unassembled WGS sequence"/>
</dbReference>